<name>A0ABP9K9X7_9SPHN</name>
<feature type="transmembrane region" description="Helical" evidence="1">
    <location>
        <begin position="12"/>
        <end position="36"/>
    </location>
</feature>
<comment type="caution">
    <text evidence="2">The sequence shown here is derived from an EMBL/GenBank/DDBJ whole genome shotgun (WGS) entry which is preliminary data.</text>
</comment>
<protein>
    <submittedName>
        <fullName evidence="2">Uncharacterized protein</fullName>
    </submittedName>
</protein>
<reference evidence="3" key="1">
    <citation type="journal article" date="2019" name="Int. J. Syst. Evol. Microbiol.">
        <title>The Global Catalogue of Microorganisms (GCM) 10K type strain sequencing project: providing services to taxonomists for standard genome sequencing and annotation.</title>
        <authorList>
            <consortium name="The Broad Institute Genomics Platform"/>
            <consortium name="The Broad Institute Genome Sequencing Center for Infectious Disease"/>
            <person name="Wu L."/>
            <person name="Ma J."/>
        </authorList>
    </citation>
    <scope>NUCLEOTIDE SEQUENCE [LARGE SCALE GENOMIC DNA]</scope>
    <source>
        <strain evidence="3">JCM 18014</strain>
    </source>
</reference>
<proteinExistence type="predicted"/>
<organism evidence="2 3">
    <name type="scientific">Erythrobacter westpacificensis</name>
    <dbReference type="NCBI Taxonomy" id="1055231"/>
    <lineage>
        <taxon>Bacteria</taxon>
        <taxon>Pseudomonadati</taxon>
        <taxon>Pseudomonadota</taxon>
        <taxon>Alphaproteobacteria</taxon>
        <taxon>Sphingomonadales</taxon>
        <taxon>Erythrobacteraceae</taxon>
        <taxon>Erythrobacter/Porphyrobacter group</taxon>
        <taxon>Erythrobacter</taxon>
    </lineage>
</organism>
<dbReference type="EMBL" id="BAABHV010000010">
    <property type="protein sequence ID" value="GAA5054007.1"/>
    <property type="molecule type" value="Genomic_DNA"/>
</dbReference>
<dbReference type="RefSeq" id="WP_346032632.1">
    <property type="nucleotide sequence ID" value="NZ_BAABHV010000010.1"/>
</dbReference>
<keyword evidence="1" id="KW-0472">Membrane</keyword>
<dbReference type="Proteomes" id="UP001500518">
    <property type="component" value="Unassembled WGS sequence"/>
</dbReference>
<evidence type="ECO:0000313" key="2">
    <source>
        <dbReference type="EMBL" id="GAA5054007.1"/>
    </source>
</evidence>
<keyword evidence="1" id="KW-1133">Transmembrane helix</keyword>
<evidence type="ECO:0000313" key="3">
    <source>
        <dbReference type="Proteomes" id="UP001500518"/>
    </source>
</evidence>
<sequence>MAIGTPRKRSASLNVLAMLVALVLSAFIGATAGLIWQSAGWFEDEAEHEVVTAEAPGD</sequence>
<keyword evidence="3" id="KW-1185">Reference proteome</keyword>
<keyword evidence="1" id="KW-0812">Transmembrane</keyword>
<accession>A0ABP9K9X7</accession>
<evidence type="ECO:0000256" key="1">
    <source>
        <dbReference type="SAM" id="Phobius"/>
    </source>
</evidence>
<gene>
    <name evidence="2" type="ORF">GCM10023208_16450</name>
</gene>